<evidence type="ECO:0000313" key="2">
    <source>
        <dbReference type="EMBL" id="OJJ57818.1"/>
    </source>
</evidence>
<dbReference type="VEuPathDB" id="FungiDB:ASPSYDRAFT_153514"/>
<sequence>MEGFSGSPRLSTTSARPEVEKQRCESSDWVRNSGYLSPEHPIPQLQGAFEESIYEASQGKDIDWVVDLDAQSRRKDLLERPQYERLCGRKWRQRPDERYHPFWKLSAQMSFGLHLLVQEKAKSDAAVLNILQVHVDQMDGFVSRTTEDFLIIQIDIRTRIQYLSLPHENLDDFDDMLVDRNFRLAMIDYNAKIERAIERFTMAIDDSLKDIQKGQEAIGSLWQYIGESAKKNAPLSGNLTAIYNSMLGNTEGWNSAFSKLRRKGVALHYAITQLSRAIIEMQRRVGVASRKDVVSFVQPQHPTLRTSSFRGLFERGMSVSISKPSPALEKPLPSDPVLAKKSSVRPRTSVRGAGRLSLQKSVPNLRATMTVNGDCLNEPVSDRARSVNGIPSRNSDSGSIFPRLSKTISRRLSRAKLTPRVADDIVEDAPFRPSTSKTMTSFRRSKHVQHPRQRPQGPAQEPAQEPQVHSNMTKRPGTSSALAKGEAMRDQLLQYFKSDRVLDVWESVTEKERKTEKTDSQKDGLWSKFQVKSSGMRSEDLSTDLFSRDNLRKQMAWLDEETKNLNVYPLKPRPGAAPKFHTILEHISLEEHPNEEELRYVDADYSLALETDESIITALPAFPLPPVRTSSLRRLHSLTSIWQIGRHVPQPPETLS</sequence>
<feature type="region of interest" description="Disordered" evidence="1">
    <location>
        <begin position="1"/>
        <end position="35"/>
    </location>
</feature>
<gene>
    <name evidence="2" type="ORF">ASPSYDRAFT_153514</name>
</gene>
<protein>
    <submittedName>
        <fullName evidence="2">Uncharacterized protein</fullName>
    </submittedName>
</protein>
<dbReference type="GeneID" id="63758364"/>
<dbReference type="STRING" id="1036612.A0A1L9TEH3"/>
<dbReference type="AlphaFoldDB" id="A0A1L9TEH3"/>
<feature type="compositionally biased region" description="Polar residues" evidence="1">
    <location>
        <begin position="389"/>
        <end position="398"/>
    </location>
</feature>
<name>A0A1L9TEH3_9EURO</name>
<evidence type="ECO:0000256" key="1">
    <source>
        <dbReference type="SAM" id="MobiDB-lite"/>
    </source>
</evidence>
<keyword evidence="3" id="KW-1185">Reference proteome</keyword>
<feature type="compositionally biased region" description="Basic and acidic residues" evidence="1">
    <location>
        <begin position="17"/>
        <end position="28"/>
    </location>
</feature>
<organism evidence="2 3">
    <name type="scientific">Aspergillus sydowii CBS 593.65</name>
    <dbReference type="NCBI Taxonomy" id="1036612"/>
    <lineage>
        <taxon>Eukaryota</taxon>
        <taxon>Fungi</taxon>
        <taxon>Dikarya</taxon>
        <taxon>Ascomycota</taxon>
        <taxon>Pezizomycotina</taxon>
        <taxon>Eurotiomycetes</taxon>
        <taxon>Eurotiomycetidae</taxon>
        <taxon>Eurotiales</taxon>
        <taxon>Aspergillaceae</taxon>
        <taxon>Aspergillus</taxon>
        <taxon>Aspergillus subgen. Nidulantes</taxon>
    </lineage>
</organism>
<accession>A0A1L9TEH3</accession>
<feature type="compositionally biased region" description="Polar residues" evidence="1">
    <location>
        <begin position="433"/>
        <end position="442"/>
    </location>
</feature>
<dbReference type="OrthoDB" id="5389734at2759"/>
<feature type="region of interest" description="Disordered" evidence="1">
    <location>
        <begin position="376"/>
        <end position="398"/>
    </location>
</feature>
<dbReference type="Proteomes" id="UP000184356">
    <property type="component" value="Unassembled WGS sequence"/>
</dbReference>
<feature type="region of interest" description="Disordered" evidence="1">
    <location>
        <begin position="428"/>
        <end position="484"/>
    </location>
</feature>
<reference evidence="3" key="1">
    <citation type="journal article" date="2017" name="Genome Biol.">
        <title>Comparative genomics reveals high biological diversity and specific adaptations in the industrially and medically important fungal genus Aspergillus.</title>
        <authorList>
            <person name="de Vries R.P."/>
            <person name="Riley R."/>
            <person name="Wiebenga A."/>
            <person name="Aguilar-Osorio G."/>
            <person name="Amillis S."/>
            <person name="Uchima C.A."/>
            <person name="Anderluh G."/>
            <person name="Asadollahi M."/>
            <person name="Askin M."/>
            <person name="Barry K."/>
            <person name="Battaglia E."/>
            <person name="Bayram O."/>
            <person name="Benocci T."/>
            <person name="Braus-Stromeyer S.A."/>
            <person name="Caldana C."/>
            <person name="Canovas D."/>
            <person name="Cerqueira G.C."/>
            <person name="Chen F."/>
            <person name="Chen W."/>
            <person name="Choi C."/>
            <person name="Clum A."/>
            <person name="Dos Santos R.A."/>
            <person name="Damasio A.R."/>
            <person name="Diallinas G."/>
            <person name="Emri T."/>
            <person name="Fekete E."/>
            <person name="Flipphi M."/>
            <person name="Freyberg S."/>
            <person name="Gallo A."/>
            <person name="Gournas C."/>
            <person name="Habgood R."/>
            <person name="Hainaut M."/>
            <person name="Harispe M.L."/>
            <person name="Henrissat B."/>
            <person name="Hilden K.S."/>
            <person name="Hope R."/>
            <person name="Hossain A."/>
            <person name="Karabika E."/>
            <person name="Karaffa L."/>
            <person name="Karanyi Z."/>
            <person name="Krasevec N."/>
            <person name="Kuo A."/>
            <person name="Kusch H."/>
            <person name="LaButti K."/>
            <person name="Lagendijk E.L."/>
            <person name="Lapidus A."/>
            <person name="Levasseur A."/>
            <person name="Lindquist E."/>
            <person name="Lipzen A."/>
            <person name="Logrieco A.F."/>
            <person name="MacCabe A."/>
            <person name="Maekelae M.R."/>
            <person name="Malavazi I."/>
            <person name="Melin P."/>
            <person name="Meyer V."/>
            <person name="Mielnichuk N."/>
            <person name="Miskei M."/>
            <person name="Molnar A.P."/>
            <person name="Mule G."/>
            <person name="Ngan C.Y."/>
            <person name="Orejas M."/>
            <person name="Orosz E."/>
            <person name="Ouedraogo J.P."/>
            <person name="Overkamp K.M."/>
            <person name="Park H.-S."/>
            <person name="Perrone G."/>
            <person name="Piumi F."/>
            <person name="Punt P.J."/>
            <person name="Ram A.F."/>
            <person name="Ramon A."/>
            <person name="Rauscher S."/>
            <person name="Record E."/>
            <person name="Riano-Pachon D.M."/>
            <person name="Robert V."/>
            <person name="Roehrig J."/>
            <person name="Ruller R."/>
            <person name="Salamov A."/>
            <person name="Salih N.S."/>
            <person name="Samson R.A."/>
            <person name="Sandor E."/>
            <person name="Sanguinetti M."/>
            <person name="Schuetze T."/>
            <person name="Sepcic K."/>
            <person name="Shelest E."/>
            <person name="Sherlock G."/>
            <person name="Sophianopoulou V."/>
            <person name="Squina F.M."/>
            <person name="Sun H."/>
            <person name="Susca A."/>
            <person name="Todd R.B."/>
            <person name="Tsang A."/>
            <person name="Unkles S.E."/>
            <person name="van de Wiele N."/>
            <person name="van Rossen-Uffink D."/>
            <person name="Oliveira J.V."/>
            <person name="Vesth T.C."/>
            <person name="Visser J."/>
            <person name="Yu J.-H."/>
            <person name="Zhou M."/>
            <person name="Andersen M.R."/>
            <person name="Archer D.B."/>
            <person name="Baker S.E."/>
            <person name="Benoit I."/>
            <person name="Brakhage A.A."/>
            <person name="Braus G.H."/>
            <person name="Fischer R."/>
            <person name="Frisvad J.C."/>
            <person name="Goldman G.H."/>
            <person name="Houbraken J."/>
            <person name="Oakley B."/>
            <person name="Pocsi I."/>
            <person name="Scazzocchio C."/>
            <person name="Seiboth B."/>
            <person name="vanKuyk P.A."/>
            <person name="Wortman J."/>
            <person name="Dyer P.S."/>
            <person name="Grigoriev I.V."/>
        </authorList>
    </citation>
    <scope>NUCLEOTIDE SEQUENCE [LARGE SCALE GENOMIC DNA]</scope>
    <source>
        <strain evidence="3">CBS 593.65</strain>
    </source>
</reference>
<feature type="compositionally biased region" description="Basic residues" evidence="1">
    <location>
        <begin position="443"/>
        <end position="453"/>
    </location>
</feature>
<feature type="compositionally biased region" description="Low complexity" evidence="1">
    <location>
        <begin position="454"/>
        <end position="467"/>
    </location>
</feature>
<feature type="compositionally biased region" description="Polar residues" evidence="1">
    <location>
        <begin position="468"/>
        <end position="481"/>
    </location>
</feature>
<feature type="region of interest" description="Disordered" evidence="1">
    <location>
        <begin position="323"/>
        <end position="348"/>
    </location>
</feature>
<dbReference type="EMBL" id="KV878587">
    <property type="protein sequence ID" value="OJJ57818.1"/>
    <property type="molecule type" value="Genomic_DNA"/>
</dbReference>
<proteinExistence type="predicted"/>
<dbReference type="RefSeq" id="XP_040701624.1">
    <property type="nucleotide sequence ID" value="XM_040842291.1"/>
</dbReference>
<evidence type="ECO:0000313" key="3">
    <source>
        <dbReference type="Proteomes" id="UP000184356"/>
    </source>
</evidence>